<proteinExistence type="predicted"/>
<evidence type="ECO:0000313" key="2">
    <source>
        <dbReference type="Proteomes" id="UP001165960"/>
    </source>
</evidence>
<name>A0ACC2U9H8_9FUNG</name>
<sequence length="115" mass="13137">MVCQIISVAILSLVSAAPYGRYDPYAYSPSMYATPNYNYQRSDIGHYHPTTYNHNRPVNVVNNNNNVNTNNIPEAYPQQETYKLFDESVANLGGFKGVHEREHEHEHESETPHVV</sequence>
<accession>A0ACC2U9H8</accession>
<protein>
    <submittedName>
        <fullName evidence="1">Uncharacterized protein</fullName>
    </submittedName>
</protein>
<organism evidence="1 2">
    <name type="scientific">Entomophthora muscae</name>
    <dbReference type="NCBI Taxonomy" id="34485"/>
    <lineage>
        <taxon>Eukaryota</taxon>
        <taxon>Fungi</taxon>
        <taxon>Fungi incertae sedis</taxon>
        <taxon>Zoopagomycota</taxon>
        <taxon>Entomophthoromycotina</taxon>
        <taxon>Entomophthoromycetes</taxon>
        <taxon>Entomophthorales</taxon>
        <taxon>Entomophthoraceae</taxon>
        <taxon>Entomophthora</taxon>
    </lineage>
</organism>
<reference evidence="1" key="1">
    <citation type="submission" date="2022-04" db="EMBL/GenBank/DDBJ databases">
        <title>Genome of the entomopathogenic fungus Entomophthora muscae.</title>
        <authorList>
            <person name="Elya C."/>
            <person name="Lovett B.R."/>
            <person name="Lee E."/>
            <person name="Macias A.M."/>
            <person name="Hajek A.E."/>
            <person name="De Bivort B.L."/>
            <person name="Kasson M.T."/>
            <person name="De Fine Licht H.H."/>
            <person name="Stajich J.E."/>
        </authorList>
    </citation>
    <scope>NUCLEOTIDE SEQUENCE</scope>
    <source>
        <strain evidence="1">Berkeley</strain>
    </source>
</reference>
<keyword evidence="2" id="KW-1185">Reference proteome</keyword>
<dbReference type="EMBL" id="QTSX02000990">
    <property type="protein sequence ID" value="KAJ9083495.1"/>
    <property type="molecule type" value="Genomic_DNA"/>
</dbReference>
<comment type="caution">
    <text evidence="1">The sequence shown here is derived from an EMBL/GenBank/DDBJ whole genome shotgun (WGS) entry which is preliminary data.</text>
</comment>
<evidence type="ECO:0000313" key="1">
    <source>
        <dbReference type="EMBL" id="KAJ9083495.1"/>
    </source>
</evidence>
<gene>
    <name evidence="1" type="ORF">DSO57_1034151</name>
</gene>
<dbReference type="Proteomes" id="UP001165960">
    <property type="component" value="Unassembled WGS sequence"/>
</dbReference>